<evidence type="ECO:0000313" key="3">
    <source>
        <dbReference type="Proteomes" id="UP000231279"/>
    </source>
</evidence>
<evidence type="ECO:0000313" key="2">
    <source>
        <dbReference type="EMBL" id="PIN18396.1"/>
    </source>
</evidence>
<dbReference type="GO" id="GO:0005524">
    <property type="term" value="F:ATP binding"/>
    <property type="evidence" value="ECO:0007669"/>
    <property type="project" value="InterPro"/>
</dbReference>
<dbReference type="InterPro" id="IPR011009">
    <property type="entry name" value="Kinase-like_dom_sf"/>
</dbReference>
<accession>A0A2G9HLI4</accession>
<dbReference type="PROSITE" id="PS50011">
    <property type="entry name" value="PROTEIN_KINASE_DOM"/>
    <property type="match status" value="1"/>
</dbReference>
<dbReference type="OrthoDB" id="907176at2759"/>
<sequence>MIETTFMPTARCYAPEIKSTRHVSQASDVYSFGLLTRKSTEHLPGVPNPFDIVKLVGSLKSKERAGKVFDADLLNYPTIREDTVKMLQIGIKCVAKSIKKRPKMSEVVKMREVINKMELESHPPGELVFVEDANPAFYVDDMLRASAEDFQKHVEVIGRIRHENVADVRAYYIYRDEKLLLYDYHQDSVSTLLHGKLDTARIPLDWESRLRIAVGAARGIAHIHRQDGRKLVHGNITSSNIFLNGQKQGIVCYAAVAKLARTIKLPDMLDSGYCAPEVTSTRKVSQASDVYSFGVVLLELVSGRKSDRFV</sequence>
<dbReference type="SMART" id="SM00220">
    <property type="entry name" value="S_TKc"/>
    <property type="match status" value="1"/>
</dbReference>
<dbReference type="Pfam" id="PF07714">
    <property type="entry name" value="PK_Tyr_Ser-Thr"/>
    <property type="match status" value="1"/>
</dbReference>
<dbReference type="STRING" id="429701.A0A2G9HLI4"/>
<organism evidence="2 3">
    <name type="scientific">Handroanthus impetiginosus</name>
    <dbReference type="NCBI Taxonomy" id="429701"/>
    <lineage>
        <taxon>Eukaryota</taxon>
        <taxon>Viridiplantae</taxon>
        <taxon>Streptophyta</taxon>
        <taxon>Embryophyta</taxon>
        <taxon>Tracheophyta</taxon>
        <taxon>Spermatophyta</taxon>
        <taxon>Magnoliopsida</taxon>
        <taxon>eudicotyledons</taxon>
        <taxon>Gunneridae</taxon>
        <taxon>Pentapetalae</taxon>
        <taxon>asterids</taxon>
        <taxon>lamiids</taxon>
        <taxon>Lamiales</taxon>
        <taxon>Bignoniaceae</taxon>
        <taxon>Crescentiina</taxon>
        <taxon>Tabebuia alliance</taxon>
        <taxon>Handroanthus</taxon>
    </lineage>
</organism>
<keyword evidence="2" id="KW-0418">Kinase</keyword>
<dbReference type="InterPro" id="IPR001245">
    <property type="entry name" value="Ser-Thr/Tyr_kinase_cat_dom"/>
</dbReference>
<keyword evidence="3" id="KW-1185">Reference proteome</keyword>
<proteinExistence type="predicted"/>
<dbReference type="GO" id="GO:0004674">
    <property type="term" value="F:protein serine/threonine kinase activity"/>
    <property type="evidence" value="ECO:0007669"/>
    <property type="project" value="UniProtKB-KW"/>
</dbReference>
<dbReference type="InterPro" id="IPR000719">
    <property type="entry name" value="Prot_kinase_dom"/>
</dbReference>
<keyword evidence="2" id="KW-0808">Transferase</keyword>
<dbReference type="AlphaFoldDB" id="A0A2G9HLI4"/>
<dbReference type="Gene3D" id="1.10.510.10">
    <property type="entry name" value="Transferase(Phosphotransferase) domain 1"/>
    <property type="match status" value="2"/>
</dbReference>
<comment type="caution">
    <text evidence="2">The sequence shown here is derived from an EMBL/GenBank/DDBJ whole genome shotgun (WGS) entry which is preliminary data.</text>
</comment>
<name>A0A2G9HLI4_9LAMI</name>
<dbReference type="EC" id="2.7.11.1" evidence="2"/>
<dbReference type="EMBL" id="NKXS01001468">
    <property type="protein sequence ID" value="PIN18396.1"/>
    <property type="molecule type" value="Genomic_DNA"/>
</dbReference>
<dbReference type="Gene3D" id="3.30.200.20">
    <property type="entry name" value="Phosphorylase Kinase, domain 1"/>
    <property type="match status" value="1"/>
</dbReference>
<dbReference type="PANTHER" id="PTHR48010">
    <property type="entry name" value="OS05G0588300 PROTEIN"/>
    <property type="match status" value="1"/>
</dbReference>
<dbReference type="PANTHER" id="PTHR48010:SF1">
    <property type="entry name" value="PROTEIN KINASE DOMAIN-CONTAINING PROTEIN"/>
    <property type="match status" value="1"/>
</dbReference>
<dbReference type="Proteomes" id="UP000231279">
    <property type="component" value="Unassembled WGS sequence"/>
</dbReference>
<keyword evidence="2" id="KW-0723">Serine/threonine-protein kinase</keyword>
<dbReference type="InterPro" id="IPR050994">
    <property type="entry name" value="At_inactive_RLKs"/>
</dbReference>
<reference evidence="3" key="1">
    <citation type="journal article" date="2018" name="Gigascience">
        <title>Genome assembly of the Pink Ipe (Handroanthus impetiginosus, Bignoniaceae), a highly valued, ecologically keystone Neotropical timber forest tree.</title>
        <authorList>
            <person name="Silva-Junior O.B."/>
            <person name="Grattapaglia D."/>
            <person name="Novaes E."/>
            <person name="Collevatti R.G."/>
        </authorList>
    </citation>
    <scope>NUCLEOTIDE SEQUENCE [LARGE SCALE GENOMIC DNA]</scope>
    <source>
        <strain evidence="3">cv. UFG-1</strain>
    </source>
</reference>
<evidence type="ECO:0000259" key="1">
    <source>
        <dbReference type="PROSITE" id="PS50011"/>
    </source>
</evidence>
<gene>
    <name evidence="2" type="ORF">CDL12_08935</name>
</gene>
<protein>
    <submittedName>
        <fullName evidence="2">Non-specific serine/threonine protein kinase</fullName>
        <ecNumber evidence="2">2.7.11.1</ecNumber>
    </submittedName>
</protein>
<dbReference type="SUPFAM" id="SSF56112">
    <property type="entry name" value="Protein kinase-like (PK-like)"/>
    <property type="match status" value="2"/>
</dbReference>
<feature type="domain" description="Protein kinase" evidence="1">
    <location>
        <begin position="54"/>
        <end position="310"/>
    </location>
</feature>